<evidence type="ECO:0000256" key="1">
    <source>
        <dbReference type="SAM" id="Phobius"/>
    </source>
</evidence>
<dbReference type="RefSeq" id="WP_169673014.1">
    <property type="nucleotide sequence ID" value="NZ_JABBHF010000005.1"/>
</dbReference>
<feature type="transmembrane region" description="Helical" evidence="1">
    <location>
        <begin position="440"/>
        <end position="465"/>
    </location>
</feature>
<keyword evidence="1" id="KW-1133">Transmembrane helix</keyword>
<reference evidence="2 3" key="1">
    <citation type="submission" date="2020-04" db="EMBL/GenBank/DDBJ databases">
        <title>A Flavivirga sp. nov.</title>
        <authorList>
            <person name="Sun X."/>
        </authorList>
    </citation>
    <scope>NUCLEOTIDE SEQUENCE [LARGE SCALE GENOMIC DNA]</scope>
    <source>
        <strain evidence="2 3">Y03</strain>
    </source>
</reference>
<accession>A0ABX1RYV9</accession>
<protein>
    <recommendedName>
        <fullName evidence="4">VWA domain-containing protein</fullName>
    </recommendedName>
</protein>
<sequence>MRFIDKILKNKYLKGAFSMFSLLTVIVTVIIQFTETNLSKILDFNTSNIYDLSESNIKPIHDEAGNHYIFVIDISKSYRKLEPNKRVLSLCNKTIKKLEEEITISPNKYKAPVSSLDVAKLYILDVLLKLKKPSEKINNVFSIWTIGNNTEIIFPEDNPREIDETNIKNLIKYFNKGNASLELEKESSWTDFVKLMEYLENYYKKKNARLIVTIISDFDYSISEIQQNRDYLKQIINVKLQQLSNLPININRVELEKNTKAEPKEGKKSSDKEGSIYISEKCYFEDNLGVNRTDHTILNLLSNEQSLVTDFIFPSYEVDEALAFKYHYANSITKSSFLLKIPDGNYSVGIPFEPPILKLYPKISLELIKSNLEGIEKKDKGKIKQGQGSFEIEIENGDFIKFKFQGRIPKHVLSPTIRIVDRDNGASYFIPITFEKTIPFWIKILILLLFVLLIILFLIGVLDIYNEKDYDDSHQKNIKENKSNNSKPNLEW</sequence>
<keyword evidence="1" id="KW-0472">Membrane</keyword>
<gene>
    <name evidence="2" type="ORF">HHX25_10750</name>
</gene>
<keyword evidence="1" id="KW-0812">Transmembrane</keyword>
<proteinExistence type="predicted"/>
<evidence type="ECO:0000313" key="2">
    <source>
        <dbReference type="EMBL" id="NMH87988.1"/>
    </source>
</evidence>
<dbReference type="Proteomes" id="UP000746690">
    <property type="component" value="Unassembled WGS sequence"/>
</dbReference>
<name>A0ABX1RYV9_9FLAO</name>
<comment type="caution">
    <text evidence="2">The sequence shown here is derived from an EMBL/GenBank/DDBJ whole genome shotgun (WGS) entry which is preliminary data.</text>
</comment>
<feature type="transmembrane region" description="Helical" evidence="1">
    <location>
        <begin position="12"/>
        <end position="33"/>
    </location>
</feature>
<organism evidence="2 3">
    <name type="scientific">Flavivirga algicola</name>
    <dbReference type="NCBI Taxonomy" id="2729136"/>
    <lineage>
        <taxon>Bacteria</taxon>
        <taxon>Pseudomonadati</taxon>
        <taxon>Bacteroidota</taxon>
        <taxon>Flavobacteriia</taxon>
        <taxon>Flavobacteriales</taxon>
        <taxon>Flavobacteriaceae</taxon>
        <taxon>Flavivirga</taxon>
    </lineage>
</organism>
<keyword evidence="3" id="KW-1185">Reference proteome</keyword>
<evidence type="ECO:0008006" key="4">
    <source>
        <dbReference type="Google" id="ProtNLM"/>
    </source>
</evidence>
<evidence type="ECO:0000313" key="3">
    <source>
        <dbReference type="Proteomes" id="UP000746690"/>
    </source>
</evidence>
<dbReference type="EMBL" id="JABBHF010000005">
    <property type="protein sequence ID" value="NMH87988.1"/>
    <property type="molecule type" value="Genomic_DNA"/>
</dbReference>